<accession>A0A0A9BR54</accession>
<organism evidence="1">
    <name type="scientific">Arundo donax</name>
    <name type="common">Giant reed</name>
    <name type="synonym">Donax arundinaceus</name>
    <dbReference type="NCBI Taxonomy" id="35708"/>
    <lineage>
        <taxon>Eukaryota</taxon>
        <taxon>Viridiplantae</taxon>
        <taxon>Streptophyta</taxon>
        <taxon>Embryophyta</taxon>
        <taxon>Tracheophyta</taxon>
        <taxon>Spermatophyta</taxon>
        <taxon>Magnoliopsida</taxon>
        <taxon>Liliopsida</taxon>
        <taxon>Poales</taxon>
        <taxon>Poaceae</taxon>
        <taxon>PACMAD clade</taxon>
        <taxon>Arundinoideae</taxon>
        <taxon>Arundineae</taxon>
        <taxon>Arundo</taxon>
    </lineage>
</organism>
<reference evidence="1" key="2">
    <citation type="journal article" date="2015" name="Data Brief">
        <title>Shoot transcriptome of the giant reed, Arundo donax.</title>
        <authorList>
            <person name="Barrero R.A."/>
            <person name="Guerrero F.D."/>
            <person name="Moolhuijzen P."/>
            <person name="Goolsby J.A."/>
            <person name="Tidwell J."/>
            <person name="Bellgard S.E."/>
            <person name="Bellgard M.I."/>
        </authorList>
    </citation>
    <scope>NUCLEOTIDE SEQUENCE</scope>
    <source>
        <tissue evidence="1">Shoot tissue taken approximately 20 cm above the soil surface</tissue>
    </source>
</reference>
<evidence type="ECO:0000313" key="1">
    <source>
        <dbReference type="EMBL" id="JAD65891.1"/>
    </source>
</evidence>
<protein>
    <submittedName>
        <fullName evidence="1">Uncharacterized protein</fullName>
    </submittedName>
</protein>
<name>A0A0A9BR54_ARUDO</name>
<proteinExistence type="predicted"/>
<dbReference type="EMBL" id="GBRH01232004">
    <property type="protein sequence ID" value="JAD65891.1"/>
    <property type="molecule type" value="Transcribed_RNA"/>
</dbReference>
<reference evidence="1" key="1">
    <citation type="submission" date="2014-09" db="EMBL/GenBank/DDBJ databases">
        <authorList>
            <person name="Magalhaes I.L.F."/>
            <person name="Oliveira U."/>
            <person name="Santos F.R."/>
            <person name="Vidigal T.H.D.A."/>
            <person name="Brescovit A.D."/>
            <person name="Santos A.J."/>
        </authorList>
    </citation>
    <scope>NUCLEOTIDE SEQUENCE</scope>
    <source>
        <tissue evidence="1">Shoot tissue taken approximately 20 cm above the soil surface</tissue>
    </source>
</reference>
<sequence>MCRRCRVPLSHLPPLRH</sequence>
<dbReference type="AlphaFoldDB" id="A0A0A9BR54"/>